<dbReference type="PANTHER" id="PTHR32472:SF18">
    <property type="entry name" value="OS11G0576100 PROTEIN"/>
    <property type="match status" value="1"/>
</dbReference>
<evidence type="ECO:0000259" key="1">
    <source>
        <dbReference type="SMART" id="SM00382"/>
    </source>
</evidence>
<protein>
    <recommendedName>
        <fullName evidence="1">AAA+ ATPase domain-containing protein</fullName>
    </recommendedName>
</protein>
<sequence length="431" mass="46864">MDGIACISGPSGSGKTELVLEYAHRHAMEYKKVLWVCGEARYLRMGYLKLADQLGLAVGDDLSLIAAGDRSSSGRKEWVFRGIEGDAIAKIKKELSREIPYLLVIDNLESETDWWDSRDVHELLPGVVAGAAARSHVIITTTRLHRLQRVRTFSLAPSLAAEEAMLLMTNKGALEFCGEDAIALRSIEQKVRGVPLALALVGAILSELAVEPAELRRAMNDASYRAPTWEEADEPALRDNPGLVQLLDVCFALLDEEKDGLGAAAARMVETSGFFGPSPIPEHAEHAWEACLSVFKFAPAGAIDLPTKELPQFVTRLAVPLTAHGVTAYSSYAAVTDLLVEAADAVRAEEERFVASGSVNLDPPLYHELALSRAELMKMRAKLMLRGGEFTLAENHILTAITILDVVSGDDHPETLAARATLDHILQVQPE</sequence>
<evidence type="ECO:0000313" key="2">
    <source>
        <dbReference type="EnsemblPlants" id="OB11G23460.1"/>
    </source>
</evidence>
<dbReference type="Gramene" id="OB11G23460.1">
    <property type="protein sequence ID" value="OB11G23460.1"/>
    <property type="gene ID" value="OB11G23460"/>
</dbReference>
<evidence type="ECO:0000313" key="3">
    <source>
        <dbReference type="Proteomes" id="UP000006038"/>
    </source>
</evidence>
<dbReference type="Proteomes" id="UP000006038">
    <property type="component" value="Chromosome 11"/>
</dbReference>
<dbReference type="PRINTS" id="PR00364">
    <property type="entry name" value="DISEASERSIST"/>
</dbReference>
<dbReference type="Gene3D" id="3.40.50.300">
    <property type="entry name" value="P-loop containing nucleotide triphosphate hydrolases"/>
    <property type="match status" value="1"/>
</dbReference>
<reference evidence="2" key="1">
    <citation type="journal article" date="2013" name="Nat. Commun.">
        <title>Whole-genome sequencing of Oryza brachyantha reveals mechanisms underlying Oryza genome evolution.</title>
        <authorList>
            <person name="Chen J."/>
            <person name="Huang Q."/>
            <person name="Gao D."/>
            <person name="Wang J."/>
            <person name="Lang Y."/>
            <person name="Liu T."/>
            <person name="Li B."/>
            <person name="Bai Z."/>
            <person name="Luis Goicoechea J."/>
            <person name="Liang C."/>
            <person name="Chen C."/>
            <person name="Zhang W."/>
            <person name="Sun S."/>
            <person name="Liao Y."/>
            <person name="Zhang X."/>
            <person name="Yang L."/>
            <person name="Song C."/>
            <person name="Wang M."/>
            <person name="Shi J."/>
            <person name="Liu G."/>
            <person name="Liu J."/>
            <person name="Zhou H."/>
            <person name="Zhou W."/>
            <person name="Yu Q."/>
            <person name="An N."/>
            <person name="Chen Y."/>
            <person name="Cai Q."/>
            <person name="Wang B."/>
            <person name="Liu B."/>
            <person name="Min J."/>
            <person name="Huang Y."/>
            <person name="Wu H."/>
            <person name="Li Z."/>
            <person name="Zhang Y."/>
            <person name="Yin Y."/>
            <person name="Song W."/>
            <person name="Jiang J."/>
            <person name="Jackson S.A."/>
            <person name="Wing R.A."/>
            <person name="Wang J."/>
            <person name="Chen M."/>
        </authorList>
    </citation>
    <scope>NUCLEOTIDE SEQUENCE [LARGE SCALE GENOMIC DNA]</scope>
    <source>
        <strain evidence="2">cv. IRGC 101232</strain>
    </source>
</reference>
<dbReference type="SMART" id="SM00382">
    <property type="entry name" value="AAA"/>
    <property type="match status" value="1"/>
</dbReference>
<reference evidence="2" key="2">
    <citation type="submission" date="2013-04" db="UniProtKB">
        <authorList>
            <consortium name="EnsemblPlants"/>
        </authorList>
    </citation>
    <scope>IDENTIFICATION</scope>
</reference>
<keyword evidence="3" id="KW-1185">Reference proteome</keyword>
<dbReference type="eggNOG" id="ENOG502R7WK">
    <property type="taxonomic scope" value="Eukaryota"/>
</dbReference>
<dbReference type="AlphaFoldDB" id="J3N960"/>
<accession>J3N960</accession>
<feature type="domain" description="AAA+ ATPase" evidence="1">
    <location>
        <begin position="1"/>
        <end position="161"/>
    </location>
</feature>
<dbReference type="HOGENOM" id="CLU_636760_0_0_1"/>
<dbReference type="InterPro" id="IPR003593">
    <property type="entry name" value="AAA+_ATPase"/>
</dbReference>
<dbReference type="SUPFAM" id="SSF52540">
    <property type="entry name" value="P-loop containing nucleoside triphosphate hydrolases"/>
    <property type="match status" value="1"/>
</dbReference>
<dbReference type="PANTHER" id="PTHR32472">
    <property type="entry name" value="DNA REPAIR PROTEIN RADA"/>
    <property type="match status" value="1"/>
</dbReference>
<organism evidence="2">
    <name type="scientific">Oryza brachyantha</name>
    <name type="common">malo sina</name>
    <dbReference type="NCBI Taxonomy" id="4533"/>
    <lineage>
        <taxon>Eukaryota</taxon>
        <taxon>Viridiplantae</taxon>
        <taxon>Streptophyta</taxon>
        <taxon>Embryophyta</taxon>
        <taxon>Tracheophyta</taxon>
        <taxon>Spermatophyta</taxon>
        <taxon>Magnoliopsida</taxon>
        <taxon>Liliopsida</taxon>
        <taxon>Poales</taxon>
        <taxon>Poaceae</taxon>
        <taxon>BOP clade</taxon>
        <taxon>Oryzoideae</taxon>
        <taxon>Oryzeae</taxon>
        <taxon>Oryzinae</taxon>
        <taxon>Oryza</taxon>
    </lineage>
</organism>
<dbReference type="GO" id="GO:0043531">
    <property type="term" value="F:ADP binding"/>
    <property type="evidence" value="ECO:0007669"/>
    <property type="project" value="InterPro"/>
</dbReference>
<dbReference type="GO" id="GO:0000725">
    <property type="term" value="P:recombinational repair"/>
    <property type="evidence" value="ECO:0007669"/>
    <property type="project" value="TreeGrafter"/>
</dbReference>
<proteinExistence type="predicted"/>
<dbReference type="STRING" id="4533.J3N960"/>
<dbReference type="EnsemblPlants" id="OB11G23460.1">
    <property type="protein sequence ID" value="OB11G23460.1"/>
    <property type="gene ID" value="OB11G23460"/>
</dbReference>
<name>J3N960_ORYBR</name>
<dbReference type="InterPro" id="IPR027417">
    <property type="entry name" value="P-loop_NTPase"/>
</dbReference>